<dbReference type="Pfam" id="PF17762">
    <property type="entry name" value="HTH_ParB"/>
    <property type="match status" value="1"/>
</dbReference>
<sequence length="335" mass="37557">MQYFAFVASEGKEMEYRLLKIANILANAPEAAKFSFSFEPDVGALTASIQELGLINPPLVKKTEHKYEIICGFNRVQACFRLGIPEIPVKVADPVGLSDEKCLWLSLVDSEWSRRLSPVEQAIALQKFAAVGYSIERLFAEIAPHLQLPQSRRHLENHLRLTTLEPPMLQAIHREQLRVEQAFLLLDVEPPARLALFDLLQACKANLNETRELIPTILDVAKMKNLEPAQYIRQLEASAVSGTFRHKLQVLRDSLVKSRYPALSAAQSQFDNLAGALTAGHNCKIEAPRYLEGDEISISIRAKSPEQLEDVLRKLSRPESSDKIRSLFSILGGHT</sequence>
<dbReference type="PANTHER" id="PTHR33375">
    <property type="entry name" value="CHROMOSOME-PARTITIONING PROTEIN PARB-RELATED"/>
    <property type="match status" value="1"/>
</dbReference>
<reference evidence="3 4" key="1">
    <citation type="journal article" date="2017" name="ISME J.">
        <title>Energy and carbon metabolisms in a deep terrestrial subsurface fluid microbial community.</title>
        <authorList>
            <person name="Momper L."/>
            <person name="Jungbluth S.P."/>
            <person name="Lee M.D."/>
            <person name="Amend J.P."/>
        </authorList>
    </citation>
    <scope>NUCLEOTIDE SEQUENCE [LARGE SCALE GENOMIC DNA]</scope>
    <source>
        <strain evidence="3">SURF_5</strain>
    </source>
</reference>
<evidence type="ECO:0000313" key="3">
    <source>
        <dbReference type="EMBL" id="RJP17686.1"/>
    </source>
</evidence>
<organism evidence="3 4">
    <name type="scientific">Abyssobacteria bacterium (strain SURF_5)</name>
    <dbReference type="NCBI Taxonomy" id="2093360"/>
    <lineage>
        <taxon>Bacteria</taxon>
        <taxon>Pseudomonadati</taxon>
        <taxon>Candidatus Hydrogenedentota</taxon>
        <taxon>Candidatus Abyssobacteria</taxon>
    </lineage>
</organism>
<dbReference type="AlphaFoldDB" id="A0A3A4NH95"/>
<dbReference type="InterPro" id="IPR036086">
    <property type="entry name" value="ParB/Sulfiredoxin_sf"/>
</dbReference>
<feature type="domain" description="ParB-like N-terminal" evidence="2">
    <location>
        <begin position="17"/>
        <end position="111"/>
    </location>
</feature>
<comment type="caution">
    <text evidence="3">The sequence shown here is derived from an EMBL/GenBank/DDBJ whole genome shotgun (WGS) entry which is preliminary data.</text>
</comment>
<dbReference type="Proteomes" id="UP000265882">
    <property type="component" value="Unassembled WGS sequence"/>
</dbReference>
<evidence type="ECO:0000313" key="4">
    <source>
        <dbReference type="Proteomes" id="UP000265882"/>
    </source>
</evidence>
<dbReference type="GO" id="GO:0005694">
    <property type="term" value="C:chromosome"/>
    <property type="evidence" value="ECO:0007669"/>
    <property type="project" value="TreeGrafter"/>
</dbReference>
<evidence type="ECO:0000256" key="1">
    <source>
        <dbReference type="ARBA" id="ARBA00022829"/>
    </source>
</evidence>
<dbReference type="EMBL" id="QZKU01000112">
    <property type="protein sequence ID" value="RJP17686.1"/>
    <property type="molecule type" value="Genomic_DNA"/>
</dbReference>
<dbReference type="SUPFAM" id="SSF109709">
    <property type="entry name" value="KorB DNA-binding domain-like"/>
    <property type="match status" value="1"/>
</dbReference>
<dbReference type="Gene3D" id="1.10.10.2830">
    <property type="match status" value="1"/>
</dbReference>
<dbReference type="SMART" id="SM00470">
    <property type="entry name" value="ParB"/>
    <property type="match status" value="1"/>
</dbReference>
<dbReference type="InterPro" id="IPR050336">
    <property type="entry name" value="Chromosome_partition/occlusion"/>
</dbReference>
<accession>A0A3A4NH95</accession>
<gene>
    <name evidence="3" type="ORF">C4520_15855</name>
</gene>
<dbReference type="PANTHER" id="PTHR33375:SF1">
    <property type="entry name" value="CHROMOSOME-PARTITIONING PROTEIN PARB-RELATED"/>
    <property type="match status" value="1"/>
</dbReference>
<proteinExistence type="predicted"/>
<evidence type="ECO:0000259" key="2">
    <source>
        <dbReference type="SMART" id="SM00470"/>
    </source>
</evidence>
<dbReference type="InterPro" id="IPR041468">
    <property type="entry name" value="HTH_ParB/Spo0J"/>
</dbReference>
<keyword evidence="1" id="KW-0159">Chromosome partition</keyword>
<dbReference type="SUPFAM" id="SSF110849">
    <property type="entry name" value="ParB/Sulfiredoxin"/>
    <property type="match status" value="1"/>
</dbReference>
<name>A0A3A4NH95_ABYX5</name>
<dbReference type="Pfam" id="PF02195">
    <property type="entry name" value="ParB_N"/>
    <property type="match status" value="1"/>
</dbReference>
<dbReference type="Gene3D" id="3.90.1530.10">
    <property type="entry name" value="Conserved hypothetical protein from pyrococcus furiosus pfu- 392566-001, ParB domain"/>
    <property type="match status" value="1"/>
</dbReference>
<protein>
    <submittedName>
        <fullName evidence="3">ParB/RepB/Spo0J family partition protein</fullName>
    </submittedName>
</protein>
<dbReference type="GO" id="GO:0007059">
    <property type="term" value="P:chromosome segregation"/>
    <property type="evidence" value="ECO:0007669"/>
    <property type="project" value="UniProtKB-KW"/>
</dbReference>
<dbReference type="InterPro" id="IPR003115">
    <property type="entry name" value="ParB_N"/>
</dbReference>